<dbReference type="GO" id="GO:0046872">
    <property type="term" value="F:metal ion binding"/>
    <property type="evidence" value="ECO:0007669"/>
    <property type="project" value="UniProtKB-KW"/>
</dbReference>
<dbReference type="InterPro" id="IPR024087">
    <property type="entry name" value="Creatininase-like_sf"/>
</dbReference>
<dbReference type="EMBL" id="PVNE01000013">
    <property type="protein sequence ID" value="PRX40494.1"/>
    <property type="molecule type" value="Genomic_DNA"/>
</dbReference>
<dbReference type="OrthoDB" id="9801445at2"/>
<dbReference type="Gene3D" id="3.40.50.10310">
    <property type="entry name" value="Creatininase"/>
    <property type="match status" value="1"/>
</dbReference>
<dbReference type="InterPro" id="IPR003785">
    <property type="entry name" value="Creatininase/forma_Hydrolase"/>
</dbReference>
<evidence type="ECO:0000256" key="5">
    <source>
        <dbReference type="ARBA" id="ARBA00024029"/>
    </source>
</evidence>
<keyword evidence="7" id="KW-1185">Reference proteome</keyword>
<evidence type="ECO:0000256" key="4">
    <source>
        <dbReference type="ARBA" id="ARBA00022833"/>
    </source>
</evidence>
<dbReference type="SUPFAM" id="SSF102215">
    <property type="entry name" value="Creatininase"/>
    <property type="match status" value="1"/>
</dbReference>
<dbReference type="PANTHER" id="PTHR35005">
    <property type="entry name" value="3-DEHYDRO-SCYLLO-INOSOSE HYDROLASE"/>
    <property type="match status" value="1"/>
</dbReference>
<accession>A0A2T0LEI1</accession>
<evidence type="ECO:0000256" key="3">
    <source>
        <dbReference type="ARBA" id="ARBA00022801"/>
    </source>
</evidence>
<dbReference type="Proteomes" id="UP000237797">
    <property type="component" value="Unassembled WGS sequence"/>
</dbReference>
<organism evidence="6 7">
    <name type="scientific">Planifilum fimeticola</name>
    <dbReference type="NCBI Taxonomy" id="201975"/>
    <lineage>
        <taxon>Bacteria</taxon>
        <taxon>Bacillati</taxon>
        <taxon>Bacillota</taxon>
        <taxon>Bacilli</taxon>
        <taxon>Bacillales</taxon>
        <taxon>Thermoactinomycetaceae</taxon>
        <taxon>Planifilum</taxon>
    </lineage>
</organism>
<proteinExistence type="inferred from homology"/>
<keyword evidence="4" id="KW-0862">Zinc</keyword>
<comment type="cofactor">
    <cofactor evidence="1">
        <name>Zn(2+)</name>
        <dbReference type="ChEBI" id="CHEBI:29105"/>
    </cofactor>
</comment>
<dbReference type="Pfam" id="PF02633">
    <property type="entry name" value="Creatininase"/>
    <property type="match status" value="1"/>
</dbReference>
<evidence type="ECO:0000256" key="2">
    <source>
        <dbReference type="ARBA" id="ARBA00022723"/>
    </source>
</evidence>
<keyword evidence="3 6" id="KW-0378">Hydrolase</keyword>
<evidence type="ECO:0000313" key="7">
    <source>
        <dbReference type="Proteomes" id="UP000237797"/>
    </source>
</evidence>
<comment type="similarity">
    <text evidence="5">Belongs to the creatininase superfamily.</text>
</comment>
<comment type="caution">
    <text evidence="6">The sequence shown here is derived from an EMBL/GenBank/DDBJ whole genome shotgun (WGS) entry which is preliminary data.</text>
</comment>
<sequence>MYRKGGSAVRYDHLSSFDFREAVRKARYTALLPVGAVEAHGPHLPLGTDNLLAERLARRVAERTGALQLPVLPYGQVWSLRRFPGSLHVSNETLIRLIVDIGRSLHFQGVRILGVINGHLGNAPALKEAARILYDEIRELKVYHFFYPGTREAIREVRETPAVHAAYFHACELETSYMLYLAEEFVDMERAIRDVPAFPEEADLTPTPWEEITETAVLGDATLATKEKGKRVIDAAVDKMAEILRREQERLAEAPG</sequence>
<protein>
    <submittedName>
        <fullName evidence="6">Creatinine amidohydrolase</fullName>
    </submittedName>
</protein>
<dbReference type="GO" id="GO:0016811">
    <property type="term" value="F:hydrolase activity, acting on carbon-nitrogen (but not peptide) bonds, in linear amides"/>
    <property type="evidence" value="ECO:0007669"/>
    <property type="project" value="TreeGrafter"/>
</dbReference>
<evidence type="ECO:0000256" key="1">
    <source>
        <dbReference type="ARBA" id="ARBA00001947"/>
    </source>
</evidence>
<evidence type="ECO:0000313" key="6">
    <source>
        <dbReference type="EMBL" id="PRX40494.1"/>
    </source>
</evidence>
<dbReference type="GO" id="GO:0009231">
    <property type="term" value="P:riboflavin biosynthetic process"/>
    <property type="evidence" value="ECO:0007669"/>
    <property type="project" value="TreeGrafter"/>
</dbReference>
<name>A0A2T0LEI1_9BACL</name>
<dbReference type="PANTHER" id="PTHR35005:SF1">
    <property type="entry name" value="2-AMINO-5-FORMYLAMINO-6-RIBOSYLAMINOPYRIMIDIN-4(3H)-ONE 5'-MONOPHOSPHATE DEFORMYLASE"/>
    <property type="match status" value="1"/>
</dbReference>
<reference evidence="6 7" key="1">
    <citation type="submission" date="2018-03" db="EMBL/GenBank/DDBJ databases">
        <title>Genomic Encyclopedia of Archaeal and Bacterial Type Strains, Phase II (KMG-II): from individual species to whole genera.</title>
        <authorList>
            <person name="Goeker M."/>
        </authorList>
    </citation>
    <scope>NUCLEOTIDE SEQUENCE [LARGE SCALE GENOMIC DNA]</scope>
    <source>
        <strain evidence="6 7">DSM 44946</strain>
    </source>
</reference>
<keyword evidence="2" id="KW-0479">Metal-binding</keyword>
<gene>
    <name evidence="6" type="ORF">CLV97_11381</name>
</gene>
<dbReference type="AlphaFoldDB" id="A0A2T0LEI1"/>